<comment type="caution">
    <text evidence="3">The sequence shown here is derived from an EMBL/GenBank/DDBJ whole genome shotgun (WGS) entry which is preliminary data.</text>
</comment>
<proteinExistence type="predicted"/>
<sequence length="476" mass="49592">MLFLFGLALTVPHRALAQAAPVFIYPPTPANGQVYSISQGQFLAFSVRAVDTNASEVLTLQAQGLPAGAAVSPATPASGNPVQTTFSWTPTAAAAGTYVITFTARDPQNLQASTSVTVRVTAQPCNPVANQPQAGPDQLTTSAGSSLTFTAAQLLANDTDPQGQPLQVASVGTPSAGTLQAIGSGSYTYTPQPGFSGTATFTYQVEPAGAVQTSEASGHYYEFVSAPGICWSAARTAAAARSYMGLAGYLATPTSPAEMALLTNRQTGQYWLGGSDDAVEGEWRWKTGPEAGQLFWQGAVNGTAVLYSNWSPGEPNNSLSSTRPNGEDYTVFFGASGLWNDASECNDGSTTAGYVVEYGGLEPCTPVRFATGTVSIAVGLATATSSATVPVAQLAALPNPSNGQLHVRVEPTLSGPARLELFDLQGRFVRQVFEGFLTAGLPVELPVDGRDLADGVYLLRLHSNQPTQVLRVVVQR</sequence>
<evidence type="ECO:0000313" key="4">
    <source>
        <dbReference type="Proteomes" id="UP001501469"/>
    </source>
</evidence>
<dbReference type="InterPro" id="IPR050111">
    <property type="entry name" value="C-type_lectin/snaclec_domain"/>
</dbReference>
<feature type="domain" description="C-type lectin" evidence="2">
    <location>
        <begin position="216"/>
        <end position="341"/>
    </location>
</feature>
<dbReference type="Gene3D" id="2.60.40.10">
    <property type="entry name" value="Immunoglobulins"/>
    <property type="match status" value="1"/>
</dbReference>
<dbReference type="InterPro" id="IPR041690">
    <property type="entry name" value="Cadherin_5"/>
</dbReference>
<dbReference type="PROSITE" id="PS50041">
    <property type="entry name" value="C_TYPE_LECTIN_2"/>
    <property type="match status" value="1"/>
</dbReference>
<dbReference type="PANTHER" id="PTHR22803">
    <property type="entry name" value="MANNOSE, PHOSPHOLIPASE, LECTIN RECEPTOR RELATED"/>
    <property type="match status" value="1"/>
</dbReference>
<dbReference type="InterPro" id="IPR001304">
    <property type="entry name" value="C-type_lectin-like"/>
</dbReference>
<dbReference type="InterPro" id="IPR016186">
    <property type="entry name" value="C-type_lectin-like/link_sf"/>
</dbReference>
<evidence type="ECO:0000313" key="3">
    <source>
        <dbReference type="EMBL" id="GAA4048045.1"/>
    </source>
</evidence>
<accession>A0ABP7UN73</accession>
<dbReference type="NCBIfam" id="TIGR04183">
    <property type="entry name" value="Por_Secre_tail"/>
    <property type="match status" value="1"/>
</dbReference>
<dbReference type="SUPFAM" id="SSF49313">
    <property type="entry name" value="Cadherin-like"/>
    <property type="match status" value="1"/>
</dbReference>
<dbReference type="Gene3D" id="2.60.40.2810">
    <property type="match status" value="1"/>
</dbReference>
<dbReference type="SUPFAM" id="SSF56436">
    <property type="entry name" value="C-type lectin-like"/>
    <property type="match status" value="1"/>
</dbReference>
<dbReference type="InterPro" id="IPR013783">
    <property type="entry name" value="Ig-like_fold"/>
</dbReference>
<reference evidence="4" key="1">
    <citation type="journal article" date="2019" name="Int. J. Syst. Evol. Microbiol.">
        <title>The Global Catalogue of Microorganisms (GCM) 10K type strain sequencing project: providing services to taxonomists for standard genome sequencing and annotation.</title>
        <authorList>
            <consortium name="The Broad Institute Genomics Platform"/>
            <consortium name="The Broad Institute Genome Sequencing Center for Infectious Disease"/>
            <person name="Wu L."/>
            <person name="Ma J."/>
        </authorList>
    </citation>
    <scope>NUCLEOTIDE SEQUENCE [LARGE SCALE GENOMIC DNA]</scope>
    <source>
        <strain evidence="4">JCM 17225</strain>
    </source>
</reference>
<dbReference type="EMBL" id="BAABDK010000029">
    <property type="protein sequence ID" value="GAA4048045.1"/>
    <property type="molecule type" value="Genomic_DNA"/>
</dbReference>
<dbReference type="Pfam" id="PF05345">
    <property type="entry name" value="He_PIG"/>
    <property type="match status" value="1"/>
</dbReference>
<gene>
    <name evidence="3" type="ORF">GCM10022409_37990</name>
</gene>
<dbReference type="InterPro" id="IPR015919">
    <property type="entry name" value="Cadherin-like_sf"/>
</dbReference>
<protein>
    <recommendedName>
        <fullName evidence="2">C-type lectin domain-containing protein</fullName>
    </recommendedName>
</protein>
<keyword evidence="4" id="KW-1185">Reference proteome</keyword>
<dbReference type="Gene3D" id="3.10.100.10">
    <property type="entry name" value="Mannose-Binding Protein A, subunit A"/>
    <property type="match status" value="1"/>
</dbReference>
<keyword evidence="1" id="KW-0732">Signal</keyword>
<feature type="chain" id="PRO_5046064502" description="C-type lectin domain-containing protein" evidence="1">
    <location>
        <begin position="20"/>
        <end position="476"/>
    </location>
</feature>
<dbReference type="Pfam" id="PF17892">
    <property type="entry name" value="Cadherin_5"/>
    <property type="match status" value="1"/>
</dbReference>
<evidence type="ECO:0000259" key="2">
    <source>
        <dbReference type="PROSITE" id="PS50041"/>
    </source>
</evidence>
<organism evidence="3 4">
    <name type="scientific">Hymenobacter glaciei</name>
    <dbReference type="NCBI Taxonomy" id="877209"/>
    <lineage>
        <taxon>Bacteria</taxon>
        <taxon>Pseudomonadati</taxon>
        <taxon>Bacteroidota</taxon>
        <taxon>Cytophagia</taxon>
        <taxon>Cytophagales</taxon>
        <taxon>Hymenobacteraceae</taxon>
        <taxon>Hymenobacter</taxon>
    </lineage>
</organism>
<dbReference type="Proteomes" id="UP001501469">
    <property type="component" value="Unassembled WGS sequence"/>
</dbReference>
<dbReference type="InterPro" id="IPR016187">
    <property type="entry name" value="CTDL_fold"/>
</dbReference>
<dbReference type="CDD" id="cd00161">
    <property type="entry name" value="beta-trefoil_Ricin-like"/>
    <property type="match status" value="1"/>
</dbReference>
<dbReference type="InterPro" id="IPR026444">
    <property type="entry name" value="Secre_tail"/>
</dbReference>
<name>A0ABP7UN73_9BACT</name>
<evidence type="ECO:0000256" key="1">
    <source>
        <dbReference type="SAM" id="SignalP"/>
    </source>
</evidence>
<feature type="signal peptide" evidence="1">
    <location>
        <begin position="1"/>
        <end position="19"/>
    </location>
</feature>